<dbReference type="EMBL" id="SOGJ01000009">
    <property type="protein sequence ID" value="TFD00864.1"/>
    <property type="molecule type" value="Genomic_DNA"/>
</dbReference>
<evidence type="ECO:0000313" key="9">
    <source>
        <dbReference type="EMBL" id="TFD00864.1"/>
    </source>
</evidence>
<dbReference type="PANTHER" id="PTHR30472:SF24">
    <property type="entry name" value="FERRIC ENTEROBACTIN TRANSPORT SYSTEM PERMEASE PROTEIN FEPG"/>
    <property type="match status" value="1"/>
</dbReference>
<accession>A0ABY2J9X7</accession>
<reference evidence="9 10" key="1">
    <citation type="submission" date="2019-03" db="EMBL/GenBank/DDBJ databases">
        <title>Genomics of glacier-inhabiting Cryobacterium strains.</title>
        <authorList>
            <person name="Liu Q."/>
            <person name="Xin Y.-H."/>
        </authorList>
    </citation>
    <scope>NUCLEOTIDE SEQUENCE [LARGE SCALE GENOMIC DNA]</scope>
    <source>
        <strain evidence="9 10">TMT4-23</strain>
    </source>
</reference>
<feature type="transmembrane region" description="Helical" evidence="8">
    <location>
        <begin position="102"/>
        <end position="120"/>
    </location>
</feature>
<organism evidence="9 10">
    <name type="scientific">Cryobacterium breve</name>
    <dbReference type="NCBI Taxonomy" id="1259258"/>
    <lineage>
        <taxon>Bacteria</taxon>
        <taxon>Bacillati</taxon>
        <taxon>Actinomycetota</taxon>
        <taxon>Actinomycetes</taxon>
        <taxon>Micrococcales</taxon>
        <taxon>Microbacteriaceae</taxon>
        <taxon>Cryobacterium</taxon>
    </lineage>
</organism>
<evidence type="ECO:0000256" key="1">
    <source>
        <dbReference type="ARBA" id="ARBA00004651"/>
    </source>
</evidence>
<dbReference type="PANTHER" id="PTHR30472">
    <property type="entry name" value="FERRIC ENTEROBACTIN TRANSPORT SYSTEM PERMEASE PROTEIN"/>
    <property type="match status" value="1"/>
</dbReference>
<keyword evidence="6 8" id="KW-1133">Transmembrane helix</keyword>
<feature type="transmembrane region" description="Helical" evidence="8">
    <location>
        <begin position="315"/>
        <end position="335"/>
    </location>
</feature>
<evidence type="ECO:0000256" key="2">
    <source>
        <dbReference type="ARBA" id="ARBA00007935"/>
    </source>
</evidence>
<dbReference type="InterPro" id="IPR037294">
    <property type="entry name" value="ABC_BtuC-like"/>
</dbReference>
<evidence type="ECO:0000256" key="6">
    <source>
        <dbReference type="ARBA" id="ARBA00022989"/>
    </source>
</evidence>
<dbReference type="SUPFAM" id="SSF81345">
    <property type="entry name" value="ABC transporter involved in vitamin B12 uptake, BtuC"/>
    <property type="match status" value="1"/>
</dbReference>
<evidence type="ECO:0000256" key="7">
    <source>
        <dbReference type="ARBA" id="ARBA00023136"/>
    </source>
</evidence>
<gene>
    <name evidence="9" type="ORF">E3O65_02500</name>
</gene>
<proteinExistence type="inferred from homology"/>
<feature type="transmembrane region" description="Helical" evidence="8">
    <location>
        <begin position="240"/>
        <end position="269"/>
    </location>
</feature>
<comment type="caution">
    <text evidence="9">The sequence shown here is derived from an EMBL/GenBank/DDBJ whole genome shotgun (WGS) entry which is preliminary data.</text>
</comment>
<dbReference type="Gene3D" id="1.10.3470.10">
    <property type="entry name" value="ABC transporter involved in vitamin B12 uptake, BtuC"/>
    <property type="match status" value="1"/>
</dbReference>
<feature type="transmembrane region" description="Helical" evidence="8">
    <location>
        <begin position="281"/>
        <end position="303"/>
    </location>
</feature>
<comment type="similarity">
    <text evidence="2">Belongs to the binding-protein-dependent transport system permease family. FecCD subfamily.</text>
</comment>
<comment type="subcellular location">
    <subcellularLocation>
        <location evidence="1">Cell membrane</location>
        <topology evidence="1">Multi-pass membrane protein</topology>
    </subcellularLocation>
</comment>
<keyword evidence="4" id="KW-1003">Cell membrane</keyword>
<evidence type="ECO:0000256" key="5">
    <source>
        <dbReference type="ARBA" id="ARBA00022692"/>
    </source>
</evidence>
<evidence type="ECO:0000313" key="10">
    <source>
        <dbReference type="Proteomes" id="UP000298355"/>
    </source>
</evidence>
<keyword evidence="3" id="KW-0813">Transport</keyword>
<evidence type="ECO:0000256" key="8">
    <source>
        <dbReference type="SAM" id="Phobius"/>
    </source>
</evidence>
<feature type="transmembrane region" description="Helical" evidence="8">
    <location>
        <begin position="156"/>
        <end position="178"/>
    </location>
</feature>
<dbReference type="InterPro" id="IPR000522">
    <property type="entry name" value="ABC_transptr_permease_BtuC"/>
</dbReference>
<keyword evidence="10" id="KW-1185">Reference proteome</keyword>
<feature type="transmembrane region" description="Helical" evidence="8">
    <location>
        <begin position="126"/>
        <end position="144"/>
    </location>
</feature>
<keyword evidence="5 8" id="KW-0812">Transmembrane</keyword>
<feature type="transmembrane region" description="Helical" evidence="8">
    <location>
        <begin position="69"/>
        <end position="90"/>
    </location>
</feature>
<sequence length="341" mass="34321">MLRAGDWLSLPVRRRSVAVVAATLLAVLVVAGLTLTLGRLGVALPDVVAALRGRPLTGTDEIVLGTLRGPRLLVALGAGAALGVAGTLFQTVTRNPLGSPDVIGLSAGASAGAAAFGLLWTGILPVPLGALLGALAAMGLVFVGTGRGFSSPGRMLLVGIGVSAMAFAFVQFALARAGREQATTLAAYLSGSLASRSWDHVSVIAMSLAVFLPCALALTRRLQLVEMGDLQADALGARSALTRVLAVLVAIGLATAAVSVVGPVLFIALTAPQIAKRLTHAPGPGIVASALTGALLLALADLLTQQSPLPVQLPVGVLTAVLGGVYLGFLLLSHWKKGTVT</sequence>
<keyword evidence="7 8" id="KW-0472">Membrane</keyword>
<protein>
    <submittedName>
        <fullName evidence="9">Ferrichrome ABC transporter permease</fullName>
    </submittedName>
</protein>
<evidence type="ECO:0000256" key="3">
    <source>
        <dbReference type="ARBA" id="ARBA00022448"/>
    </source>
</evidence>
<dbReference type="Pfam" id="PF01032">
    <property type="entry name" value="FecCD"/>
    <property type="match status" value="1"/>
</dbReference>
<evidence type="ECO:0000256" key="4">
    <source>
        <dbReference type="ARBA" id="ARBA00022475"/>
    </source>
</evidence>
<feature type="transmembrane region" description="Helical" evidence="8">
    <location>
        <begin position="198"/>
        <end position="219"/>
    </location>
</feature>
<name>A0ABY2J9X7_9MICO</name>
<dbReference type="Proteomes" id="UP000298355">
    <property type="component" value="Unassembled WGS sequence"/>
</dbReference>